<organism evidence="1 2">
    <name type="scientific">Haematococcus lacustris</name>
    <name type="common">Green alga</name>
    <name type="synonym">Haematococcus pluvialis</name>
    <dbReference type="NCBI Taxonomy" id="44745"/>
    <lineage>
        <taxon>Eukaryota</taxon>
        <taxon>Viridiplantae</taxon>
        <taxon>Chlorophyta</taxon>
        <taxon>core chlorophytes</taxon>
        <taxon>Chlorophyceae</taxon>
        <taxon>CS clade</taxon>
        <taxon>Chlamydomonadales</taxon>
        <taxon>Haematococcaceae</taxon>
        <taxon>Haematococcus</taxon>
    </lineage>
</organism>
<gene>
    <name evidence="1" type="ORF">HaLaN_28540</name>
</gene>
<evidence type="ECO:0000313" key="2">
    <source>
        <dbReference type="Proteomes" id="UP000485058"/>
    </source>
</evidence>
<reference evidence="1 2" key="1">
    <citation type="submission" date="2020-02" db="EMBL/GenBank/DDBJ databases">
        <title>Draft genome sequence of Haematococcus lacustris strain NIES-144.</title>
        <authorList>
            <person name="Morimoto D."/>
            <person name="Nakagawa S."/>
            <person name="Yoshida T."/>
            <person name="Sawayama S."/>
        </authorList>
    </citation>
    <scope>NUCLEOTIDE SEQUENCE [LARGE SCALE GENOMIC DNA]</scope>
    <source>
        <strain evidence="1 2">NIES-144</strain>
    </source>
</reference>
<dbReference type="AlphaFoldDB" id="A0A6A0AB06"/>
<evidence type="ECO:0000313" key="1">
    <source>
        <dbReference type="EMBL" id="GFH29812.1"/>
    </source>
</evidence>
<accession>A0A6A0AB06</accession>
<dbReference type="EMBL" id="BLLF01004542">
    <property type="protein sequence ID" value="GFH29812.1"/>
    <property type="molecule type" value="Genomic_DNA"/>
</dbReference>
<protein>
    <submittedName>
        <fullName evidence="1">Uncharacterized protein</fullName>
    </submittedName>
</protein>
<sequence length="99" mass="10691">MHALTISPAPATPRYCHTTYSICGQRCDKLSNAQHGTAVFSRLTSDGRLAIARYGLGRRHLLRMAQRQAGLRAEADGGSGLDIQQAPRCSAQKLQCPAL</sequence>
<comment type="caution">
    <text evidence="1">The sequence shown here is derived from an EMBL/GenBank/DDBJ whole genome shotgun (WGS) entry which is preliminary data.</text>
</comment>
<feature type="non-terminal residue" evidence="1">
    <location>
        <position position="99"/>
    </location>
</feature>
<dbReference type="Proteomes" id="UP000485058">
    <property type="component" value="Unassembled WGS sequence"/>
</dbReference>
<name>A0A6A0AB06_HAELA</name>
<keyword evidence="2" id="KW-1185">Reference proteome</keyword>
<proteinExistence type="predicted"/>